<evidence type="ECO:0000313" key="2">
    <source>
        <dbReference type="Proteomes" id="UP000053989"/>
    </source>
</evidence>
<dbReference type="EMBL" id="KN822132">
    <property type="protein sequence ID" value="KIM55542.1"/>
    <property type="molecule type" value="Genomic_DNA"/>
</dbReference>
<proteinExistence type="predicted"/>
<organism evidence="1 2">
    <name type="scientific">Scleroderma citrinum Foug A</name>
    <dbReference type="NCBI Taxonomy" id="1036808"/>
    <lineage>
        <taxon>Eukaryota</taxon>
        <taxon>Fungi</taxon>
        <taxon>Dikarya</taxon>
        <taxon>Basidiomycota</taxon>
        <taxon>Agaricomycotina</taxon>
        <taxon>Agaricomycetes</taxon>
        <taxon>Agaricomycetidae</taxon>
        <taxon>Boletales</taxon>
        <taxon>Sclerodermatineae</taxon>
        <taxon>Sclerodermataceae</taxon>
        <taxon>Scleroderma</taxon>
    </lineage>
</organism>
<name>A0A0C2ZSJ1_9AGAM</name>
<reference evidence="2" key="2">
    <citation type="submission" date="2015-01" db="EMBL/GenBank/DDBJ databases">
        <title>Evolutionary Origins and Diversification of the Mycorrhizal Mutualists.</title>
        <authorList>
            <consortium name="DOE Joint Genome Institute"/>
            <consortium name="Mycorrhizal Genomics Consortium"/>
            <person name="Kohler A."/>
            <person name="Kuo A."/>
            <person name="Nagy L.G."/>
            <person name="Floudas D."/>
            <person name="Copeland A."/>
            <person name="Barry K.W."/>
            <person name="Cichocki N."/>
            <person name="Veneault-Fourrey C."/>
            <person name="LaButti K."/>
            <person name="Lindquist E.A."/>
            <person name="Lipzen A."/>
            <person name="Lundell T."/>
            <person name="Morin E."/>
            <person name="Murat C."/>
            <person name="Riley R."/>
            <person name="Ohm R."/>
            <person name="Sun H."/>
            <person name="Tunlid A."/>
            <person name="Henrissat B."/>
            <person name="Grigoriev I.V."/>
            <person name="Hibbett D.S."/>
            <person name="Martin F."/>
        </authorList>
    </citation>
    <scope>NUCLEOTIDE SEQUENCE [LARGE SCALE GENOMIC DNA]</scope>
    <source>
        <strain evidence="2">Foug A</strain>
    </source>
</reference>
<reference evidence="1 2" key="1">
    <citation type="submission" date="2014-04" db="EMBL/GenBank/DDBJ databases">
        <authorList>
            <consortium name="DOE Joint Genome Institute"/>
            <person name="Kuo A."/>
            <person name="Kohler A."/>
            <person name="Nagy L.G."/>
            <person name="Floudas D."/>
            <person name="Copeland A."/>
            <person name="Barry K.W."/>
            <person name="Cichocki N."/>
            <person name="Veneault-Fourrey C."/>
            <person name="LaButti K."/>
            <person name="Lindquist E.A."/>
            <person name="Lipzen A."/>
            <person name="Lundell T."/>
            <person name="Morin E."/>
            <person name="Murat C."/>
            <person name="Sun H."/>
            <person name="Tunlid A."/>
            <person name="Henrissat B."/>
            <person name="Grigoriev I.V."/>
            <person name="Hibbett D.S."/>
            <person name="Martin F."/>
            <person name="Nordberg H.P."/>
            <person name="Cantor M.N."/>
            <person name="Hua S.X."/>
        </authorList>
    </citation>
    <scope>NUCLEOTIDE SEQUENCE [LARGE SCALE GENOMIC DNA]</scope>
    <source>
        <strain evidence="1 2">Foug A</strain>
    </source>
</reference>
<keyword evidence="2" id="KW-1185">Reference proteome</keyword>
<gene>
    <name evidence="1" type="ORF">SCLCIDRAFT_30260</name>
</gene>
<dbReference type="HOGENOM" id="CLU_2251639_0_0_1"/>
<dbReference type="InParanoid" id="A0A0C2ZSJ1"/>
<dbReference type="OrthoDB" id="2688224at2759"/>
<dbReference type="Proteomes" id="UP000053989">
    <property type="component" value="Unassembled WGS sequence"/>
</dbReference>
<dbReference type="AlphaFoldDB" id="A0A0C2ZSJ1"/>
<evidence type="ECO:0000313" key="1">
    <source>
        <dbReference type="EMBL" id="KIM55542.1"/>
    </source>
</evidence>
<accession>A0A0C2ZSJ1</accession>
<sequence>MRHDALNLADPILNQPEEHHVISRSQNFLEDLARFMQTNIGDLAVNHFILKLKAHILPRIAAVHQDVGPQAVTPDSTGISALFCLGSWSLHGFVKDKDIKNVVV</sequence>
<protein>
    <submittedName>
        <fullName evidence="1">Uncharacterized protein</fullName>
    </submittedName>
</protein>